<dbReference type="InterPro" id="IPR001810">
    <property type="entry name" value="F-box_dom"/>
</dbReference>
<dbReference type="InterPro" id="IPR032675">
    <property type="entry name" value="LRR_dom_sf"/>
</dbReference>
<organism evidence="4">
    <name type="scientific">Dunaliella tertiolecta</name>
    <name type="common">Green alga</name>
    <dbReference type="NCBI Taxonomy" id="3047"/>
    <lineage>
        <taxon>Eukaryota</taxon>
        <taxon>Viridiplantae</taxon>
        <taxon>Chlorophyta</taxon>
        <taxon>core chlorophytes</taxon>
        <taxon>Chlorophyceae</taxon>
        <taxon>CS clade</taxon>
        <taxon>Chlamydomonadales</taxon>
        <taxon>Dunaliellaceae</taxon>
        <taxon>Dunaliella</taxon>
    </lineage>
</organism>
<dbReference type="GO" id="GO:0019005">
    <property type="term" value="C:SCF ubiquitin ligase complex"/>
    <property type="evidence" value="ECO:0007669"/>
    <property type="project" value="TreeGrafter"/>
</dbReference>
<dbReference type="GO" id="GO:0005930">
    <property type="term" value="C:axoneme"/>
    <property type="evidence" value="ECO:0007669"/>
    <property type="project" value="UniProtKB-SubCell"/>
</dbReference>
<feature type="compositionally biased region" description="Acidic residues" evidence="2">
    <location>
        <begin position="16"/>
        <end position="32"/>
    </location>
</feature>
<feature type="compositionally biased region" description="Basic residues" evidence="2">
    <location>
        <begin position="43"/>
        <end position="62"/>
    </location>
</feature>
<evidence type="ECO:0000259" key="3">
    <source>
        <dbReference type="Pfam" id="PF12937"/>
    </source>
</evidence>
<dbReference type="GO" id="GO:0031146">
    <property type="term" value="P:SCF-dependent proteasomal ubiquitin-dependent protein catabolic process"/>
    <property type="evidence" value="ECO:0007669"/>
    <property type="project" value="TreeGrafter"/>
</dbReference>
<dbReference type="Pfam" id="PF12937">
    <property type="entry name" value="F-box-like"/>
    <property type="match status" value="1"/>
</dbReference>
<evidence type="ECO:0000256" key="1">
    <source>
        <dbReference type="ARBA" id="ARBA00004430"/>
    </source>
</evidence>
<dbReference type="EMBL" id="HBIP01010727">
    <property type="protein sequence ID" value="CAE0490931.1"/>
    <property type="molecule type" value="Transcribed_RNA"/>
</dbReference>
<proteinExistence type="predicted"/>
<dbReference type="Pfam" id="PF13516">
    <property type="entry name" value="LRR_6"/>
    <property type="match status" value="1"/>
</dbReference>
<protein>
    <recommendedName>
        <fullName evidence="3">F-box domain-containing protein</fullName>
    </recommendedName>
</protein>
<sequence length="567" mass="60189">MKRRIGVLGVPVAVSDDSEEDEDYVPEEESDVLDQPLAERIKQLRARKRGFPEKRKRPKVSHASRVPQSRGLTSQGNEPSDRAAEIIAGGGATGGSLPPDTLRTIFQAACSSSALPAAASVACVCRTWRDVASGMPELWANLDLSVPGAKATNDIVEAMASRGKWHKARHVKVVPQAPLTRKNKLVRAGLSEAAVHHLAKHCPLISSLDLSGRSVDGVPEFRQEGLEQAISSMASLTSLDVSQRVIIPRGMGIDRVIRAALTPRAGQLASPLVSLKAAACPTLGRATVNLLFMPSGAQRHGSGQQQQQQQAQQSSDIHTFLSSPPTFVPALLHLREVDFSLSGNLESSMSLSPEMFQAAAPHLEVFKATGLGGVFGWQVPSADFNWQQSPGWPSLRVLELGTGELQGSPGISSLSNNVLLRFAGKSPELSRLELSGCCLPGLKPDVFASLSGASHLRVLHLRRSSLACDDGLLSLAAHCPALQELDLSSSRGAVTDVGLEAIAHACRQSLRALDLAGSAITSCGLRTVVQCCPLLEAIDLGSCRGLERGLRGISVNKLRQSFGLVPA</sequence>
<reference evidence="4" key="1">
    <citation type="submission" date="2021-01" db="EMBL/GenBank/DDBJ databases">
        <authorList>
            <person name="Corre E."/>
            <person name="Pelletier E."/>
            <person name="Niang G."/>
            <person name="Scheremetjew M."/>
            <person name="Finn R."/>
            <person name="Kale V."/>
            <person name="Holt S."/>
            <person name="Cochrane G."/>
            <person name="Meng A."/>
            <person name="Brown T."/>
            <person name="Cohen L."/>
        </authorList>
    </citation>
    <scope>NUCLEOTIDE SEQUENCE</scope>
    <source>
        <strain evidence="4">CCMP1320</strain>
    </source>
</reference>
<gene>
    <name evidence="4" type="ORF">DTER00134_LOCUS6004</name>
</gene>
<dbReference type="InterPro" id="IPR001611">
    <property type="entry name" value="Leu-rich_rpt"/>
</dbReference>
<comment type="subcellular location">
    <subcellularLocation>
        <location evidence="1">Cytoplasm</location>
        <location evidence="1">Cytoskeleton</location>
        <location evidence="1">Cilium axoneme</location>
    </subcellularLocation>
</comment>
<dbReference type="AlphaFoldDB" id="A0A7S3VK50"/>
<dbReference type="PANTHER" id="PTHR13318">
    <property type="entry name" value="PARTNER OF PAIRED, ISOFORM B-RELATED"/>
    <property type="match status" value="1"/>
</dbReference>
<feature type="region of interest" description="Disordered" evidence="2">
    <location>
        <begin position="297"/>
        <end position="316"/>
    </location>
</feature>
<evidence type="ECO:0000313" key="4">
    <source>
        <dbReference type="EMBL" id="CAE0490931.1"/>
    </source>
</evidence>
<dbReference type="InterPro" id="IPR006553">
    <property type="entry name" value="Leu-rich_rpt_Cys-con_subtyp"/>
</dbReference>
<dbReference type="SMART" id="SM00367">
    <property type="entry name" value="LRR_CC"/>
    <property type="match status" value="2"/>
</dbReference>
<feature type="compositionally biased region" description="Polar residues" evidence="2">
    <location>
        <begin position="66"/>
        <end position="78"/>
    </location>
</feature>
<feature type="region of interest" description="Disordered" evidence="2">
    <location>
        <begin position="1"/>
        <end position="80"/>
    </location>
</feature>
<dbReference type="InterPro" id="IPR036047">
    <property type="entry name" value="F-box-like_dom_sf"/>
</dbReference>
<accession>A0A7S3VK50</accession>
<dbReference type="Gene3D" id="3.80.10.10">
    <property type="entry name" value="Ribonuclease Inhibitor"/>
    <property type="match status" value="1"/>
</dbReference>
<feature type="domain" description="F-box" evidence="3">
    <location>
        <begin position="96"/>
        <end position="144"/>
    </location>
</feature>
<name>A0A7S3VK50_DUNTE</name>
<dbReference type="Gene3D" id="1.20.1280.50">
    <property type="match status" value="1"/>
</dbReference>
<feature type="compositionally biased region" description="Low complexity" evidence="2">
    <location>
        <begin position="297"/>
        <end position="315"/>
    </location>
</feature>
<dbReference type="SUPFAM" id="SSF81383">
    <property type="entry name" value="F-box domain"/>
    <property type="match status" value="1"/>
</dbReference>
<evidence type="ECO:0000256" key="2">
    <source>
        <dbReference type="SAM" id="MobiDB-lite"/>
    </source>
</evidence>
<dbReference type="SUPFAM" id="SSF52047">
    <property type="entry name" value="RNI-like"/>
    <property type="match status" value="1"/>
</dbReference>